<reference evidence="1 2" key="1">
    <citation type="submission" date="2020-08" db="EMBL/GenBank/DDBJ databases">
        <title>Genomic Encyclopedia of Type Strains, Phase IV (KMG-IV): sequencing the most valuable type-strain genomes for metagenomic binning, comparative biology and taxonomic classification.</title>
        <authorList>
            <person name="Goeker M."/>
        </authorList>
    </citation>
    <scope>NUCLEOTIDE SEQUENCE [LARGE SCALE GENOMIC DNA]</scope>
    <source>
        <strain evidence="1 2">DSM 29853</strain>
    </source>
</reference>
<dbReference type="RefSeq" id="WP_183365385.1">
    <property type="nucleotide sequence ID" value="NZ_JACIEZ010000002.1"/>
</dbReference>
<dbReference type="AlphaFoldDB" id="A0A7W6NKB9"/>
<name>A0A7W6NKB9_9HYPH</name>
<evidence type="ECO:0000313" key="1">
    <source>
        <dbReference type="EMBL" id="MBB4064147.1"/>
    </source>
</evidence>
<comment type="caution">
    <text evidence="1">The sequence shown here is derived from an EMBL/GenBank/DDBJ whole genome shotgun (WGS) entry which is preliminary data.</text>
</comment>
<keyword evidence="2" id="KW-1185">Reference proteome</keyword>
<dbReference type="Proteomes" id="UP000528286">
    <property type="component" value="Unassembled WGS sequence"/>
</dbReference>
<evidence type="ECO:0000313" key="2">
    <source>
        <dbReference type="Proteomes" id="UP000528286"/>
    </source>
</evidence>
<evidence type="ECO:0008006" key="3">
    <source>
        <dbReference type="Google" id="ProtNLM"/>
    </source>
</evidence>
<proteinExistence type="predicted"/>
<sequence length="138" mass="15824">MPPVNRSDKLKRLVAVQRHLEKIAESDLAATTRQREEVNQTMDVVLDAIGSLDSLHRMFAQHYAERFSRLTIQDAQLAGMQNLHERRVLKERTKAERLEEHMVEARSDEDREADDNAIYDLIDLQVASTPASSKVQKS</sequence>
<gene>
    <name evidence="1" type="ORF">GGR23_001324</name>
</gene>
<organism evidence="1 2">
    <name type="scientific">Gellertiella hungarica</name>
    <dbReference type="NCBI Taxonomy" id="1572859"/>
    <lineage>
        <taxon>Bacteria</taxon>
        <taxon>Pseudomonadati</taxon>
        <taxon>Pseudomonadota</taxon>
        <taxon>Alphaproteobacteria</taxon>
        <taxon>Hyphomicrobiales</taxon>
        <taxon>Rhizobiaceae</taxon>
        <taxon>Gellertiella</taxon>
    </lineage>
</organism>
<protein>
    <recommendedName>
        <fullName evidence="3">Flagellar FliJ protein</fullName>
    </recommendedName>
</protein>
<dbReference type="EMBL" id="JACIEZ010000002">
    <property type="protein sequence ID" value="MBB4064147.1"/>
    <property type="molecule type" value="Genomic_DNA"/>
</dbReference>
<accession>A0A7W6NKB9</accession>